<dbReference type="AlphaFoldDB" id="A0A4Q0YRR4"/>
<dbReference type="RefSeq" id="WP_129121551.1">
    <property type="nucleotide sequence ID" value="NZ_PEIB01000005.1"/>
</dbReference>
<dbReference type="EMBL" id="PEIB01000005">
    <property type="protein sequence ID" value="RXJ73877.1"/>
    <property type="molecule type" value="Genomic_DNA"/>
</dbReference>
<evidence type="ECO:0000313" key="3">
    <source>
        <dbReference type="Proteomes" id="UP000290287"/>
    </source>
</evidence>
<keyword evidence="3" id="KW-1185">Reference proteome</keyword>
<keyword evidence="1" id="KW-0732">Signal</keyword>
<organism evidence="2 3">
    <name type="scientific">Veronia nyctiphanis</name>
    <dbReference type="NCBI Taxonomy" id="1278244"/>
    <lineage>
        <taxon>Bacteria</taxon>
        <taxon>Pseudomonadati</taxon>
        <taxon>Pseudomonadota</taxon>
        <taxon>Gammaproteobacteria</taxon>
        <taxon>Vibrionales</taxon>
        <taxon>Vibrionaceae</taxon>
        <taxon>Veronia</taxon>
    </lineage>
</organism>
<evidence type="ECO:0000256" key="1">
    <source>
        <dbReference type="SAM" id="SignalP"/>
    </source>
</evidence>
<gene>
    <name evidence="2" type="ORF">CS022_06120</name>
</gene>
<dbReference type="Proteomes" id="UP000290287">
    <property type="component" value="Unassembled WGS sequence"/>
</dbReference>
<dbReference type="InterPro" id="IPR007332">
    <property type="entry name" value="DUF411"/>
</dbReference>
<evidence type="ECO:0000313" key="2">
    <source>
        <dbReference type="EMBL" id="RXJ73877.1"/>
    </source>
</evidence>
<accession>A0A4Q0YRR4</accession>
<reference evidence="2 3" key="1">
    <citation type="submission" date="2017-10" db="EMBL/GenBank/DDBJ databases">
        <title>Nyctiphanis sp. nov., isolated from the stomach of the euphausiid Nyctiphanes simplex (Hansen, 1911) in the Gulf of California.</title>
        <authorList>
            <person name="Gomez-Gil B."/>
            <person name="Aguilar-Mendez M."/>
            <person name="Lopez-Cortes A."/>
            <person name="Gomez-Gutierrez J."/>
            <person name="Roque A."/>
            <person name="Lang E."/>
            <person name="Gonzalez-Castillo A."/>
        </authorList>
    </citation>
    <scope>NUCLEOTIDE SEQUENCE [LARGE SCALE GENOMIC DNA]</scope>
    <source>
        <strain evidence="2 3">CAIM 600</strain>
    </source>
</reference>
<protein>
    <submittedName>
        <fullName evidence="2">Copper amine oxidase</fullName>
    </submittedName>
</protein>
<name>A0A4Q0YRR4_9GAMM</name>
<feature type="signal peptide" evidence="1">
    <location>
        <begin position="1"/>
        <end position="20"/>
    </location>
</feature>
<comment type="caution">
    <text evidence="2">The sequence shown here is derived from an EMBL/GenBank/DDBJ whole genome shotgun (WGS) entry which is preliminary data.</text>
</comment>
<dbReference type="Pfam" id="PF04214">
    <property type="entry name" value="DUF411"/>
    <property type="match status" value="1"/>
</dbReference>
<feature type="chain" id="PRO_5020682644" evidence="1">
    <location>
        <begin position="21"/>
        <end position="144"/>
    </location>
</feature>
<sequence length="144" mass="15684">MKKSTLLALSLSILSSSAIAASGIVYKSASCGCCEEWVNHMKDNGFDLKVENIDNLHPIKKKLGITPRLASCHTAVIDDYIFEGHIPASDIHSFLASKPNNVDGLAVPGMPLGSPGMEYGNKKQKYRVMSFSKDGKTEVFNEHE</sequence>
<dbReference type="OrthoDB" id="14727at2"/>
<proteinExistence type="predicted"/>